<evidence type="ECO:0000313" key="5">
    <source>
        <dbReference type="EMBL" id="WMW67243.1"/>
    </source>
</evidence>
<proteinExistence type="inferred from homology"/>
<dbReference type="EMBL" id="CP133659">
    <property type="protein sequence ID" value="WMW67243.1"/>
    <property type="molecule type" value="Genomic_DNA"/>
</dbReference>
<evidence type="ECO:0000256" key="2">
    <source>
        <dbReference type="ARBA" id="ARBA00022741"/>
    </source>
</evidence>
<dbReference type="InterPro" id="IPR008279">
    <property type="entry name" value="PEP-util_enz_mobile_dom"/>
</dbReference>
<protein>
    <recommendedName>
        <fullName evidence="4">PEP-utilising enzyme mobile domain-containing protein</fullName>
    </recommendedName>
</protein>
<dbReference type="InterPro" id="IPR036637">
    <property type="entry name" value="Phosphohistidine_dom_sf"/>
</dbReference>
<evidence type="ECO:0000256" key="1">
    <source>
        <dbReference type="ARBA" id="ARBA00007837"/>
    </source>
</evidence>
<accession>A0ABY9R8U7</accession>
<comment type="similarity">
    <text evidence="1">Belongs to the PEP-utilizing enzyme family.</text>
</comment>
<name>A0ABY9R8U7_9BACT</name>
<sequence length="559" mass="59986">MLDRAAGLVTDIGGVASHLASVARELGLPALFDAGDATSRIPHGQTVTLWADAAAVYEGEVSELAHARSGRRSHVFDSPMHKRLRNLLDLIAPLNLTDPEAPEFSPAGCRTIHDIIRFAHEKSMKSMFALCDDAGDEANVVRLKAGIPLVLYCVDLGGGLKENLTTCDEVAASHVESVPMRALWKGLTHPGVSWSGGVALSTRNMLALMASSTTAADAPGGDSYAVISRDYVNLSAKFGYHYANIDALCGQEPGQNYVTLRFSGGVGSFSGRSMRINFLASVLSRLGYVVGITGDLLDASLKGADCATLGEVLDQTGRLLGSSRLLDLAIANPGQVEGMVEMFFRGDYDFLGQSDRNRVPGFYSLQGDWTLDGGEAPVLRQDGSKWVDGLSSGVASLAGKFMGKRYQEFLDGLEAYAYFPLAVARDHQADDADIAVEVQALSGNIDRAGGLAFGLQNSGNYFAFRVNALEDNVVLFEFVDNRRLERAKVEMPVRSGQWMRLNVRVRGTKISCLVDGQAVIEHEAVKTVAGFVGLWTKADSVTLFRNLALNVGGEQLSLI</sequence>
<dbReference type="PANTHER" id="PTHR43030:SF1">
    <property type="entry name" value="PHOSPHOENOLPYRUVATE SYNTHASE"/>
    <property type="match status" value="1"/>
</dbReference>
<keyword evidence="3" id="KW-0067">ATP-binding</keyword>
<organism evidence="5 6">
    <name type="scientific">Nitratidesulfovibrio liaohensis</name>
    <dbReference type="NCBI Taxonomy" id="2604158"/>
    <lineage>
        <taxon>Bacteria</taxon>
        <taxon>Pseudomonadati</taxon>
        <taxon>Thermodesulfobacteriota</taxon>
        <taxon>Desulfovibrionia</taxon>
        <taxon>Desulfovibrionales</taxon>
        <taxon>Desulfovibrionaceae</taxon>
        <taxon>Nitratidesulfovibrio</taxon>
    </lineage>
</organism>
<reference evidence="5" key="1">
    <citation type="submission" date="2023-09" db="EMBL/GenBank/DDBJ databases">
        <authorList>
            <consortium name="CW5 consortium"/>
            <person name="Lu C.-W."/>
        </authorList>
    </citation>
    <scope>NUCLEOTIDE SEQUENCE</scope>
    <source>
        <strain evidence="5">KPS</strain>
    </source>
</reference>
<dbReference type="InterPro" id="IPR006319">
    <property type="entry name" value="PEP_synth"/>
</dbReference>
<evidence type="ECO:0000259" key="4">
    <source>
        <dbReference type="Pfam" id="PF00391"/>
    </source>
</evidence>
<gene>
    <name evidence="5" type="ORF">KPS_000878</name>
</gene>
<evidence type="ECO:0000313" key="6">
    <source>
        <dbReference type="Proteomes" id="UP001180616"/>
    </source>
</evidence>
<dbReference type="Gene3D" id="3.50.30.10">
    <property type="entry name" value="Phosphohistidine domain"/>
    <property type="match status" value="1"/>
</dbReference>
<dbReference type="PANTHER" id="PTHR43030">
    <property type="entry name" value="PHOSPHOENOLPYRUVATE SYNTHASE"/>
    <property type="match status" value="1"/>
</dbReference>
<dbReference type="Pfam" id="PF00391">
    <property type="entry name" value="PEP-utilizers"/>
    <property type="match status" value="1"/>
</dbReference>
<dbReference type="Gene3D" id="2.60.120.560">
    <property type="entry name" value="Exo-inulinase, domain 1"/>
    <property type="match status" value="1"/>
</dbReference>
<evidence type="ECO:0000256" key="3">
    <source>
        <dbReference type="ARBA" id="ARBA00022840"/>
    </source>
</evidence>
<keyword evidence="2" id="KW-0547">Nucleotide-binding</keyword>
<feature type="domain" description="PEP-utilising enzyme mobile" evidence="4">
    <location>
        <begin position="2"/>
        <end position="50"/>
    </location>
</feature>
<dbReference type="SUPFAM" id="SSF52009">
    <property type="entry name" value="Phosphohistidine domain"/>
    <property type="match status" value="1"/>
</dbReference>
<dbReference type="Proteomes" id="UP001180616">
    <property type="component" value="Chromosome"/>
</dbReference>
<keyword evidence="6" id="KW-1185">Reference proteome</keyword>